<dbReference type="VEuPathDB" id="ToxoDB:BESB_056840"/>
<dbReference type="KEGG" id="bbes:BESB_056840"/>
<keyword evidence="4" id="KW-1185">Reference proteome</keyword>
<gene>
    <name evidence="3" type="ORF">BESB_056840</name>
</gene>
<evidence type="ECO:0000313" key="4">
    <source>
        <dbReference type="Proteomes" id="UP000224006"/>
    </source>
</evidence>
<organism evidence="3 4">
    <name type="scientific">Besnoitia besnoiti</name>
    <name type="common">Apicomplexan protozoan</name>
    <dbReference type="NCBI Taxonomy" id="94643"/>
    <lineage>
        <taxon>Eukaryota</taxon>
        <taxon>Sar</taxon>
        <taxon>Alveolata</taxon>
        <taxon>Apicomplexa</taxon>
        <taxon>Conoidasida</taxon>
        <taxon>Coccidia</taxon>
        <taxon>Eucoccidiorida</taxon>
        <taxon>Eimeriorina</taxon>
        <taxon>Sarcocystidae</taxon>
        <taxon>Besnoitia</taxon>
    </lineage>
</organism>
<feature type="region of interest" description="Disordered" evidence="1">
    <location>
        <begin position="232"/>
        <end position="262"/>
    </location>
</feature>
<sequence>MPPRIMYLHGLEGARGSDKEKMLEKVFGKQACKNVNLKTRQTIMLFTLLFTLVVLLVVCACVACFIWLKWYIGLVVSLIAVLLLVAGYWIAGRGVTQYMMKQARTLAEKKFKDYKPNVIVAETFGAVVALSMDVPKVALLLLAPAQDQYTRFMKLKTYWGIGDFPYVMVVHGSHDKTIPLDDSVRLIETSEVGRCRLEVVDDNHSLKGVTAEDLESWVKEVYTIGKQQARKMAADGNKQVDPSLFGDDDDDAKTTSGSATSV</sequence>
<accession>A0A2A9MK38</accession>
<keyword evidence="2" id="KW-1133">Transmembrane helix</keyword>
<protein>
    <recommendedName>
        <fullName evidence="5">Transmembrane protein</fullName>
    </recommendedName>
</protein>
<dbReference type="AlphaFoldDB" id="A0A2A9MK38"/>
<proteinExistence type="predicted"/>
<dbReference type="GeneID" id="40310613"/>
<dbReference type="EMBL" id="NWUJ01000004">
    <property type="protein sequence ID" value="PFH36033.1"/>
    <property type="molecule type" value="Genomic_DNA"/>
</dbReference>
<feature type="transmembrane region" description="Helical" evidence="2">
    <location>
        <begin position="43"/>
        <end position="68"/>
    </location>
</feature>
<dbReference type="InterPro" id="IPR029058">
    <property type="entry name" value="AB_hydrolase_fold"/>
</dbReference>
<name>A0A2A9MK38_BESBE</name>
<reference evidence="3 4" key="1">
    <citation type="submission" date="2017-09" db="EMBL/GenBank/DDBJ databases">
        <title>Genome sequencing of Besnoitia besnoiti strain Bb-Ger1.</title>
        <authorList>
            <person name="Schares G."/>
            <person name="Venepally P."/>
            <person name="Lorenzi H.A."/>
        </authorList>
    </citation>
    <scope>NUCLEOTIDE SEQUENCE [LARGE SCALE GENOMIC DNA]</scope>
    <source>
        <strain evidence="3 4">Bb-Ger1</strain>
    </source>
</reference>
<keyword evidence="2" id="KW-0812">Transmembrane</keyword>
<dbReference type="OrthoDB" id="425723at2759"/>
<evidence type="ECO:0000256" key="1">
    <source>
        <dbReference type="SAM" id="MobiDB-lite"/>
    </source>
</evidence>
<evidence type="ECO:0008006" key="5">
    <source>
        <dbReference type="Google" id="ProtNLM"/>
    </source>
</evidence>
<keyword evidence="2" id="KW-0472">Membrane</keyword>
<feature type="transmembrane region" description="Helical" evidence="2">
    <location>
        <begin position="74"/>
        <end position="91"/>
    </location>
</feature>
<comment type="caution">
    <text evidence="3">The sequence shown here is derived from an EMBL/GenBank/DDBJ whole genome shotgun (WGS) entry which is preliminary data.</text>
</comment>
<dbReference type="RefSeq" id="XP_029220042.1">
    <property type="nucleotide sequence ID" value="XM_029364119.1"/>
</dbReference>
<evidence type="ECO:0000313" key="3">
    <source>
        <dbReference type="EMBL" id="PFH36033.1"/>
    </source>
</evidence>
<dbReference type="SUPFAM" id="SSF53474">
    <property type="entry name" value="alpha/beta-Hydrolases"/>
    <property type="match status" value="1"/>
</dbReference>
<dbReference type="Proteomes" id="UP000224006">
    <property type="component" value="Chromosome IV"/>
</dbReference>
<dbReference type="Gene3D" id="3.40.50.1820">
    <property type="entry name" value="alpha/beta hydrolase"/>
    <property type="match status" value="1"/>
</dbReference>
<evidence type="ECO:0000256" key="2">
    <source>
        <dbReference type="SAM" id="Phobius"/>
    </source>
</evidence>